<accession>A0ABP1ZJH7</accession>
<gene>
    <name evidence="1" type="ORF">ERS008478_03927</name>
</gene>
<comment type="caution">
    <text evidence="1">The sequence shown here is derived from an EMBL/GenBank/DDBJ whole genome shotgun (WGS) entry which is preliminary data.</text>
</comment>
<protein>
    <recommendedName>
        <fullName evidence="3">Secreted protein</fullName>
    </recommendedName>
</protein>
<evidence type="ECO:0000313" key="1">
    <source>
        <dbReference type="EMBL" id="CRG52258.1"/>
    </source>
</evidence>
<evidence type="ECO:0008006" key="3">
    <source>
        <dbReference type="Google" id="ProtNLM"/>
    </source>
</evidence>
<dbReference type="EMBL" id="CVMG01000043">
    <property type="protein sequence ID" value="CRG52258.1"/>
    <property type="molecule type" value="Genomic_DNA"/>
</dbReference>
<evidence type="ECO:0000313" key="2">
    <source>
        <dbReference type="Proteomes" id="UP000047420"/>
    </source>
</evidence>
<dbReference type="RefSeq" id="WP_033851509.1">
    <property type="nucleotide sequence ID" value="NZ_CBLG010000333.1"/>
</dbReference>
<proteinExistence type="predicted"/>
<name>A0ABP1ZJH7_9GAMM</name>
<keyword evidence="2" id="KW-1185">Reference proteome</keyword>
<reference evidence="1 2" key="1">
    <citation type="submission" date="2015-03" db="EMBL/GenBank/DDBJ databases">
        <authorList>
            <consortium name="Pathogen Informatics"/>
            <person name="Murphy D."/>
        </authorList>
    </citation>
    <scope>NUCLEOTIDE SEQUENCE [LARGE SCALE GENOMIC DNA]</scope>
    <source>
        <strain evidence="1 2">WP-931201</strain>
    </source>
</reference>
<organism evidence="1 2">
    <name type="scientific">Yersinia wautersii</name>
    <dbReference type="NCBI Taxonomy" id="1341643"/>
    <lineage>
        <taxon>Bacteria</taxon>
        <taxon>Pseudomonadati</taxon>
        <taxon>Pseudomonadota</taxon>
        <taxon>Gammaproteobacteria</taxon>
        <taxon>Enterobacterales</taxon>
        <taxon>Yersiniaceae</taxon>
        <taxon>Yersinia</taxon>
    </lineage>
</organism>
<dbReference type="Proteomes" id="UP000047420">
    <property type="component" value="Unassembled WGS sequence"/>
</dbReference>
<sequence length="215" mass="24469">MNIKKIISAILIICFSAKAEIQPKPEENIDSKNITISKFSIDQSSPIDYNTIQTSGCDNVTYNVFSPISINTPLTQSIPAHQWLCIFDTDAYENGYDTGSYPEKISFNKRTQSWEVRNTAVNFKGKSPYIKLKLYNIKSPNSLGFAVIDENINEYDRGLYKDKDLKKIIYFCMIHDIYALCGTGSLTIKINNKDVDLTYYALKSLESILFRTPPQ</sequence>